<dbReference type="PROSITE" id="PS51192">
    <property type="entry name" value="HELICASE_ATP_BIND_1"/>
    <property type="match status" value="1"/>
</dbReference>
<keyword evidence="2" id="KW-0547">Nucleotide-binding</keyword>
<comment type="caution">
    <text evidence="12">The sequence shown here is derived from an EMBL/GenBank/DDBJ whole genome shotgun (WGS) entry which is preliminary data.</text>
</comment>
<evidence type="ECO:0000256" key="3">
    <source>
        <dbReference type="ARBA" id="ARBA00022840"/>
    </source>
</evidence>
<evidence type="ECO:0000313" key="13">
    <source>
        <dbReference type="Proteomes" id="UP000541558"/>
    </source>
</evidence>
<dbReference type="GO" id="GO:0006281">
    <property type="term" value="P:DNA repair"/>
    <property type="evidence" value="ECO:0007669"/>
    <property type="project" value="TreeGrafter"/>
</dbReference>
<comment type="catalytic activity">
    <reaction evidence="6">
        <text>Couples ATP hydrolysis with the unwinding of duplex DNA by translocating in the 3'-5' direction.</text>
        <dbReference type="EC" id="5.6.2.4"/>
    </reaction>
</comment>
<evidence type="ECO:0000256" key="4">
    <source>
        <dbReference type="ARBA" id="ARBA00023125"/>
    </source>
</evidence>
<sequence length="841" mass="93052">MALRLLRKPSKSTALKARAKPSVPVPDEELEDLAQAMKDTFKWEHSPREFQVKAVKAQLQRKDVLIHAGTGLGKTAVAAGPHAHKSSKGKVTIMVSPLIALQEEQVVTFTEEFNTSAVAINSTHGGLTKEVMEGIRAAKWQVVVISPEMLLSKVFITQVIRHPEMANRVLALVVDEAHVVSHWGSGFRKKYGTLGILKALLPRGTPFVAMSATLPPRVRDDVLQKLQFNLMNFVNLDLGNDRKNVSLVIRAMQHAMKTYRDLWFLIPTILRSINDIKKAFIYADTIHVAREIEEYLYSICPETLRNKGFIRPYSAAFSVAYRQAVMELFRAGKVRILICTDAAGMGCNIPDIDIVVQWKLPASVSSFVQRAGRAARGSGRTGLAVLLVEKAVYEADLITHLASDSEETSGVPEATQKKKKSRKGTVRESTSYPKPDSAKDYARDRGVLRGGHNPTTDGTGNGEDIPLDSLSIDEGLYTLVQTGTCRRRVLTRVFRNEAPEPSVPCCDNCVPALLDQTRPAPPQSEKRASNPKRGVPNISVMVALDEWRVKIAKRDHSKSFFTGSGLLSDDMVELLSSIGPIESLLVLKKLMKGKWLWSDRYATDLFDELTRLEIPPMVPKPKPNAKAAGPAKRTHAEVDVENDGEETRRVRQTITAGSSTASQAVMPEVNVATPTVTPVPQRSAPRTVIAHSGATSVQVYGQQGSHSEPVVAYPSLQHAQYAQQQAFAAQQLAVYHQRQLAYEAEQRRIAEEREQRRVAQLAYEKELREYYEKYGYPAQPQTPSTPQPQGYNPYRALTATPQQAATPVQPTQMGVFQVQEYQHVAASHAPPRSAPPSTPRR</sequence>
<dbReference type="Pfam" id="PF00270">
    <property type="entry name" value="DEAD"/>
    <property type="match status" value="1"/>
</dbReference>
<dbReference type="OrthoDB" id="10261556at2759"/>
<evidence type="ECO:0000313" key="12">
    <source>
        <dbReference type="EMBL" id="KAF5313671.1"/>
    </source>
</evidence>
<dbReference type="GO" id="GO:0009378">
    <property type="term" value="F:four-way junction helicase activity"/>
    <property type="evidence" value="ECO:0007669"/>
    <property type="project" value="TreeGrafter"/>
</dbReference>
<dbReference type="Pfam" id="PF00271">
    <property type="entry name" value="Helicase_C"/>
    <property type="match status" value="1"/>
</dbReference>
<dbReference type="GO" id="GO:0043138">
    <property type="term" value="F:3'-5' DNA helicase activity"/>
    <property type="evidence" value="ECO:0007669"/>
    <property type="project" value="UniProtKB-EC"/>
</dbReference>
<evidence type="ECO:0000256" key="9">
    <source>
        <dbReference type="SAM" id="MobiDB-lite"/>
    </source>
</evidence>
<feature type="compositionally biased region" description="Basic and acidic residues" evidence="9">
    <location>
        <begin position="436"/>
        <end position="447"/>
    </location>
</feature>
<evidence type="ECO:0000256" key="8">
    <source>
        <dbReference type="SAM" id="Coils"/>
    </source>
</evidence>
<evidence type="ECO:0000256" key="7">
    <source>
        <dbReference type="ARBA" id="ARBA00034808"/>
    </source>
</evidence>
<dbReference type="GO" id="GO:0005737">
    <property type="term" value="C:cytoplasm"/>
    <property type="evidence" value="ECO:0007669"/>
    <property type="project" value="TreeGrafter"/>
</dbReference>
<dbReference type="GO" id="GO:0003677">
    <property type="term" value="F:DNA binding"/>
    <property type="evidence" value="ECO:0007669"/>
    <property type="project" value="UniProtKB-KW"/>
</dbReference>
<dbReference type="EMBL" id="JAACJK010000223">
    <property type="protein sequence ID" value="KAF5313671.1"/>
    <property type="molecule type" value="Genomic_DNA"/>
</dbReference>
<keyword evidence="5" id="KW-0413">Isomerase</keyword>
<dbReference type="GO" id="GO:0005694">
    <property type="term" value="C:chromosome"/>
    <property type="evidence" value="ECO:0007669"/>
    <property type="project" value="TreeGrafter"/>
</dbReference>
<dbReference type="InterPro" id="IPR011545">
    <property type="entry name" value="DEAD/DEAH_box_helicase_dom"/>
</dbReference>
<keyword evidence="13" id="KW-1185">Reference proteome</keyword>
<name>A0A8H5AZ42_9AGAR</name>
<evidence type="ECO:0000256" key="1">
    <source>
        <dbReference type="ARBA" id="ARBA00005446"/>
    </source>
</evidence>
<evidence type="ECO:0000256" key="2">
    <source>
        <dbReference type="ARBA" id="ARBA00022741"/>
    </source>
</evidence>
<dbReference type="GO" id="GO:0006310">
    <property type="term" value="P:DNA recombination"/>
    <property type="evidence" value="ECO:0007669"/>
    <property type="project" value="TreeGrafter"/>
</dbReference>
<dbReference type="InterPro" id="IPR014001">
    <property type="entry name" value="Helicase_ATP-bd"/>
</dbReference>
<gene>
    <name evidence="12" type="ORF">D9611_010068</name>
</gene>
<feature type="domain" description="Helicase C-terminal" evidence="11">
    <location>
        <begin position="268"/>
        <end position="423"/>
    </location>
</feature>
<dbReference type="InterPro" id="IPR001650">
    <property type="entry name" value="Helicase_C-like"/>
</dbReference>
<evidence type="ECO:0000256" key="5">
    <source>
        <dbReference type="ARBA" id="ARBA00023235"/>
    </source>
</evidence>
<dbReference type="EC" id="5.6.2.4" evidence="7"/>
<evidence type="ECO:0000259" key="11">
    <source>
        <dbReference type="PROSITE" id="PS51194"/>
    </source>
</evidence>
<accession>A0A8H5AZ42</accession>
<feature type="region of interest" description="Disordered" evidence="9">
    <location>
        <begin position="404"/>
        <end position="466"/>
    </location>
</feature>
<dbReference type="InterPro" id="IPR027417">
    <property type="entry name" value="P-loop_NTPase"/>
</dbReference>
<dbReference type="PROSITE" id="PS51194">
    <property type="entry name" value="HELICASE_CTER"/>
    <property type="match status" value="1"/>
</dbReference>
<organism evidence="12 13">
    <name type="scientific">Ephemerocybe angulata</name>
    <dbReference type="NCBI Taxonomy" id="980116"/>
    <lineage>
        <taxon>Eukaryota</taxon>
        <taxon>Fungi</taxon>
        <taxon>Dikarya</taxon>
        <taxon>Basidiomycota</taxon>
        <taxon>Agaricomycotina</taxon>
        <taxon>Agaricomycetes</taxon>
        <taxon>Agaricomycetidae</taxon>
        <taxon>Agaricales</taxon>
        <taxon>Agaricineae</taxon>
        <taxon>Psathyrellaceae</taxon>
        <taxon>Ephemerocybe</taxon>
    </lineage>
</organism>
<proteinExistence type="inferred from homology"/>
<dbReference type="SMART" id="SM00490">
    <property type="entry name" value="HELICc"/>
    <property type="match status" value="1"/>
</dbReference>
<evidence type="ECO:0000256" key="6">
    <source>
        <dbReference type="ARBA" id="ARBA00034617"/>
    </source>
</evidence>
<protein>
    <recommendedName>
        <fullName evidence="7">DNA 3'-5' helicase</fullName>
        <ecNumber evidence="7">5.6.2.4</ecNumber>
    </recommendedName>
</protein>
<keyword evidence="8" id="KW-0175">Coiled coil</keyword>
<comment type="similarity">
    <text evidence="1">Belongs to the helicase family. RecQ subfamily.</text>
</comment>
<dbReference type="PANTHER" id="PTHR13710">
    <property type="entry name" value="DNA HELICASE RECQ FAMILY MEMBER"/>
    <property type="match status" value="1"/>
</dbReference>
<feature type="coiled-coil region" evidence="8">
    <location>
        <begin position="742"/>
        <end position="769"/>
    </location>
</feature>
<feature type="domain" description="Helicase ATP-binding" evidence="10">
    <location>
        <begin position="55"/>
        <end position="232"/>
    </location>
</feature>
<dbReference type="SUPFAM" id="SSF52540">
    <property type="entry name" value="P-loop containing nucleoside triphosphate hydrolases"/>
    <property type="match status" value="1"/>
</dbReference>
<keyword evidence="4" id="KW-0238">DNA-binding</keyword>
<dbReference type="CDD" id="cd18787">
    <property type="entry name" value="SF2_C_DEAD"/>
    <property type="match status" value="1"/>
</dbReference>
<dbReference type="GO" id="GO:0005524">
    <property type="term" value="F:ATP binding"/>
    <property type="evidence" value="ECO:0007669"/>
    <property type="project" value="UniProtKB-KW"/>
</dbReference>
<keyword evidence="3" id="KW-0067">ATP-binding</keyword>
<feature type="region of interest" description="Disordered" evidence="9">
    <location>
        <begin position="617"/>
        <end position="647"/>
    </location>
</feature>
<dbReference type="AlphaFoldDB" id="A0A8H5AZ42"/>
<dbReference type="Proteomes" id="UP000541558">
    <property type="component" value="Unassembled WGS sequence"/>
</dbReference>
<evidence type="ECO:0000259" key="10">
    <source>
        <dbReference type="PROSITE" id="PS51192"/>
    </source>
</evidence>
<dbReference type="Gene3D" id="3.40.50.300">
    <property type="entry name" value="P-loop containing nucleotide triphosphate hydrolases"/>
    <property type="match status" value="2"/>
</dbReference>
<dbReference type="SMART" id="SM00487">
    <property type="entry name" value="DEXDc"/>
    <property type="match status" value="1"/>
</dbReference>
<reference evidence="12 13" key="1">
    <citation type="journal article" date="2020" name="ISME J.">
        <title>Uncovering the hidden diversity of litter-decomposition mechanisms in mushroom-forming fungi.</title>
        <authorList>
            <person name="Floudas D."/>
            <person name="Bentzer J."/>
            <person name="Ahren D."/>
            <person name="Johansson T."/>
            <person name="Persson P."/>
            <person name="Tunlid A."/>
        </authorList>
    </citation>
    <scope>NUCLEOTIDE SEQUENCE [LARGE SCALE GENOMIC DNA]</scope>
    <source>
        <strain evidence="12 13">CBS 175.51</strain>
    </source>
</reference>
<dbReference type="PANTHER" id="PTHR13710:SF105">
    <property type="entry name" value="ATP-DEPENDENT DNA HELICASE Q1"/>
    <property type="match status" value="1"/>
</dbReference>